<comment type="caution">
    <text evidence="1">The sequence shown here is derived from an EMBL/GenBank/DDBJ whole genome shotgun (WGS) entry which is preliminary data.</text>
</comment>
<proteinExistence type="predicted"/>
<sequence>MDKPATTIVRNTLIGPSGFTIRKLRTAAGNPGPLNKVTFVAGKGLSSDKYSLSKT</sequence>
<dbReference type="Proteomes" id="UP001501175">
    <property type="component" value="Unassembled WGS sequence"/>
</dbReference>
<keyword evidence="2" id="KW-1185">Reference proteome</keyword>
<gene>
    <name evidence="1" type="ORF">GCM10023189_37540</name>
</gene>
<name>A0ABP8N5Q9_9BACT</name>
<protein>
    <submittedName>
        <fullName evidence="1">Uncharacterized protein</fullName>
    </submittedName>
</protein>
<reference evidence="2" key="1">
    <citation type="journal article" date="2019" name="Int. J. Syst. Evol. Microbiol.">
        <title>The Global Catalogue of Microorganisms (GCM) 10K type strain sequencing project: providing services to taxonomists for standard genome sequencing and annotation.</title>
        <authorList>
            <consortium name="The Broad Institute Genomics Platform"/>
            <consortium name="The Broad Institute Genome Sequencing Center for Infectious Disease"/>
            <person name="Wu L."/>
            <person name="Ma J."/>
        </authorList>
    </citation>
    <scope>NUCLEOTIDE SEQUENCE [LARGE SCALE GENOMIC DNA]</scope>
    <source>
        <strain evidence="2">JCM 17927</strain>
    </source>
</reference>
<evidence type="ECO:0000313" key="2">
    <source>
        <dbReference type="Proteomes" id="UP001501175"/>
    </source>
</evidence>
<organism evidence="1 2">
    <name type="scientific">Nibrella saemangeumensis</name>
    <dbReference type="NCBI Taxonomy" id="1084526"/>
    <lineage>
        <taxon>Bacteria</taxon>
        <taxon>Pseudomonadati</taxon>
        <taxon>Bacteroidota</taxon>
        <taxon>Cytophagia</taxon>
        <taxon>Cytophagales</taxon>
        <taxon>Spirosomataceae</taxon>
        <taxon>Nibrella</taxon>
    </lineage>
</organism>
<evidence type="ECO:0000313" key="1">
    <source>
        <dbReference type="EMBL" id="GAA4461740.1"/>
    </source>
</evidence>
<dbReference type="EMBL" id="BAABHD010000065">
    <property type="protein sequence ID" value="GAA4461740.1"/>
    <property type="molecule type" value="Genomic_DNA"/>
</dbReference>
<accession>A0ABP8N5Q9</accession>